<dbReference type="CDD" id="cd16922">
    <property type="entry name" value="HATPase_EvgS-ArcB-TorS-like"/>
    <property type="match status" value="1"/>
</dbReference>
<feature type="domain" description="Protein kinase" evidence="4">
    <location>
        <begin position="228"/>
        <end position="586"/>
    </location>
</feature>
<dbReference type="SMART" id="SM00448">
    <property type="entry name" value="REC"/>
    <property type="match status" value="1"/>
</dbReference>
<evidence type="ECO:0000313" key="7">
    <source>
        <dbReference type="EMBL" id="GHJ86302.1"/>
    </source>
</evidence>
<dbReference type="SUPFAM" id="SSF55874">
    <property type="entry name" value="ATPase domain of HSP90 chaperone/DNA topoisomerase II/histidine kinase"/>
    <property type="match status" value="1"/>
</dbReference>
<dbReference type="SUPFAM" id="SSF56112">
    <property type="entry name" value="Protein kinase-like (PK-like)"/>
    <property type="match status" value="1"/>
</dbReference>
<dbReference type="InterPro" id="IPR004358">
    <property type="entry name" value="Sig_transdc_His_kin-like_C"/>
</dbReference>
<dbReference type="PROSITE" id="PS50109">
    <property type="entry name" value="HIS_KIN"/>
    <property type="match status" value="1"/>
</dbReference>
<dbReference type="PROSITE" id="PS50011">
    <property type="entry name" value="PROTEIN_KINASE_DOM"/>
    <property type="match status" value="1"/>
</dbReference>
<dbReference type="GO" id="GO:0000155">
    <property type="term" value="F:phosphorelay sensor kinase activity"/>
    <property type="evidence" value="ECO:0007669"/>
    <property type="project" value="InterPro"/>
</dbReference>
<dbReference type="Pfam" id="PF00072">
    <property type="entry name" value="Response_reg"/>
    <property type="match status" value="1"/>
</dbReference>
<dbReference type="Pfam" id="PF00512">
    <property type="entry name" value="HisKA"/>
    <property type="match status" value="1"/>
</dbReference>
<keyword evidence="8" id="KW-1185">Reference proteome</keyword>
<protein>
    <recommendedName>
        <fullName evidence="9">Histidine kinase domain-containing protein</fullName>
    </recommendedName>
</protein>
<dbReference type="Gene3D" id="3.40.50.300">
    <property type="entry name" value="P-loop containing nucleotide triphosphate hydrolases"/>
    <property type="match status" value="1"/>
</dbReference>
<dbReference type="InterPro" id="IPR003661">
    <property type="entry name" value="HisK_dim/P_dom"/>
</dbReference>
<keyword evidence="1 3" id="KW-0597">Phosphoprotein</keyword>
<feature type="domain" description="Histidine kinase" evidence="5">
    <location>
        <begin position="1850"/>
        <end position="2079"/>
    </location>
</feature>
<evidence type="ECO:0000256" key="3">
    <source>
        <dbReference type="PROSITE-ProRule" id="PRU00169"/>
    </source>
</evidence>
<dbReference type="Gene3D" id="3.30.565.10">
    <property type="entry name" value="Histidine kinase-like ATPase, C-terminal domain"/>
    <property type="match status" value="1"/>
</dbReference>
<dbReference type="InterPro" id="IPR029016">
    <property type="entry name" value="GAF-like_dom_sf"/>
</dbReference>
<dbReference type="Pfam" id="PF13191">
    <property type="entry name" value="AAA_16"/>
    <property type="match status" value="1"/>
</dbReference>
<sequence length="2356" mass="260217">MALPVMATEPSKLINSLDFEGKGLSHPEFVSFSRGDGKEARLVVKALFRGPRHGWPLLDRNKIFETATRKAEKEGVAGSSVLGDDTERLGHPEHDVPICLEDLDVKYPIKVLIRIALASQLGAVEDMLKDVRAYSQLYANGYIPFELPIAVWRTVEGIWNVVLDERGVSLPSWWECNVQPQIQSSESRWKIGSWRLKGTDHDDETAPQTVEDLKEKHHHEQHDEEKRLRFLDDASQQLQGLIDKKEELDHKTLGDAVAQGVRAEQDKVVSILSKKTAQMKAEATPMTPDSEDDQDMGTSRKQEWAARIQQHKADLKGPTAASPEVLPITQQIGIDEDEAESRVIDKGWLQAVNVLIQIADTILSLHERRLCMVVCRPEFFNVCEFRPFVSRSILPSESQPFSVQSTHLGTVVQMPGYNGGKLVGHMNGDFDGDKVTAMGPGSASAFTNFGSTASPSDDEEWMVGEDEGVGALRGVLDEASILRHLQYIAPEAISSTRAIASTVDIFSWGMTAYELLKGKGQEGTESDDDKSEFYRAIHLHSTRAMPIMTSLCPSMPPELSAIIKKALALDPEERYSNFCSLLHDLHQVQKICDGSLRGQHRRGFVVGHVDYLSRFAIPPGLMDREEEYNMLDEAYNVVKTTGRSQVVCCWGVSGSGKSKLLELWARQKEASNAGQDCFVSWAKMDQHLVKPLSAFISVFCSLLERVFSDPLESAADWRQRILSSLAVNANVFLALLPKEWRAILLDGQPTQEMDSDTTAGIDWESWVKQFRTWSYGLLRLFASENRPLLVIIDDIQWLEKSERELWEELITSETRRLNHCLILFSYRTQNHAAPDISPLVPQCMIEARPFDQGTVRKLVNRCFHLDDVGHLPEQWNNLCSYLYKNTKGNPFDLKWNLSTLVRDSDITFSYQSQEWTVRKKVLNAHPDPSAEDFAASVLNSLSPQARLVLCHLACLPSRGVEIALLAHLVSKSENAVKALLDECASLGSVIMRGTKVQFVHDKPHTAALALIDPQEKPRLFAKIARDLEGSSTDYSFLRADLFIQAQKADPALIDCMEVVTASVRAARQAAASAALDLAYSYLSEASKFWSYSASEAWSNHPELAMDLLTITIEVALGRRTATSVIENVLLARDNARKLSVKLDISAWLVKLQLSASCPNLALEAFFSALRLLGYDTPDETTAYTPMPVDEDEIRAIYASPPPPDTEQARVAISLASLTAIAMPTVYSFEADKALRIMQFVTSIYLHHGAAKAVSTAYSWYVMAILYANDLGTLDRARAYIDLGDVFDVRGNPLEGIVETIRATLAYIKTSSLKTIDYSRAKAIASQTKNHDVLSYTLGLDLSAQALSGHSIPELYNAGRDTLTTLADDLQPAIRLMAVPFIEASTHLIDSKLIQGNSRLEALNVLEGEYVTPQDAEDISQRPPFYVAVYAIASLYLGLLFRASDAALSERAKLLRDNQQGGTGTIVQNFCLILLSITNLVLDDATDVSCLENTYQRLNALPHNVDFRAIVLMLKALEAIKACRTREIPWPEVAEAVEEALEALEHAQSYLFAGLLCLLAQNALKSKRFTARIQRGYLHHAQAAFNACGATNLVFSVEGILNTLPSSGMLTVREDKSSYSDPSTNALSEGFLSHDVASTSSEEININGTDFPPKQKLRLESILRSFLILASERDSDGLIQRVLQVLLQVTCTSYACFATQDPATGSLKLKGYGSYENLKTCDISMAEAKEIAPTILLSHCSITKKPINASNVSTPANANLLRREPFFAKTGPPRTLLALPLFVQGRFSSLLFLSGKVSNAHPSTSQVGLLATFATIILESNHAYATLESAVEMRTQQLQHALHSRSTFISGVSHEIRTPLFAIAGLCSVMEASADLTDAQRDNLNVIRQSSDDLQRIVTAVLDWSKLDARSITPETIPFDLRNVVENALETVTHIARSKNIRLLLENPVTMDPQMPLLGDPHRYRQCLLNLLSNAIKFTKSTGADHSSTISVSWSWQERADKIEITCAVKDEGIGIPAKSMHRLFHSFSQVDSGISRNFGGTGLGLSITRGLARLLGGDCWAESVEGQGSTFYILITAAKTQAPDAEKPQTFPAGPARQAVLYAPRCLASSVILANLLAFGVNAHIADLANDSVPPENLDYVLIDVDESLANAENIQLLRQRHPNCKFIFLVTLTDVSKYKDLTLDQDAIVTKPIKAQSLYNATKNLQTRDAGGSANTAQKKLRYPLKLAYIDDSSVNVAVGKKILSKFGYKNIDVCYDGIQAVEAAKRTKYDLMLMDLQMPNMDGHTARRLIADNPKCGDPMVVALTANCDQPTKDRCLKEGFADFLSKPLIISDLAKLLIRAYEEKQANAEAGQG</sequence>
<dbReference type="SUPFAM" id="SSF52172">
    <property type="entry name" value="CheY-like"/>
    <property type="match status" value="1"/>
</dbReference>
<evidence type="ECO:0008006" key="9">
    <source>
        <dbReference type="Google" id="ProtNLM"/>
    </source>
</evidence>
<dbReference type="Gene3D" id="3.30.450.40">
    <property type="match status" value="1"/>
</dbReference>
<dbReference type="Gene3D" id="3.40.50.2300">
    <property type="match status" value="1"/>
</dbReference>
<dbReference type="SUPFAM" id="SSF55781">
    <property type="entry name" value="GAF domain-like"/>
    <property type="match status" value="1"/>
</dbReference>
<dbReference type="InterPro" id="IPR011009">
    <property type="entry name" value="Kinase-like_dom_sf"/>
</dbReference>
<reference evidence="7" key="1">
    <citation type="submission" date="2020-07" db="EMBL/GenBank/DDBJ databases">
        <title>Draft Genome Sequence of a Deep-Sea Yeast, Naganishia (Cryptococcus) liquefaciens strain N6.</title>
        <authorList>
            <person name="Han Y.W."/>
            <person name="Kajitani R."/>
            <person name="Morimoto H."/>
            <person name="Parhat M."/>
            <person name="Tsubouchi H."/>
            <person name="Bakenova O."/>
            <person name="Ogata M."/>
            <person name="Argunhan B."/>
            <person name="Aoki R."/>
            <person name="Kajiwara S."/>
            <person name="Itoh T."/>
            <person name="Iwasaki H."/>
        </authorList>
    </citation>
    <scope>NUCLEOTIDE SEQUENCE</scope>
    <source>
        <strain evidence="7">N6</strain>
    </source>
</reference>
<dbReference type="Gene3D" id="1.10.287.130">
    <property type="match status" value="1"/>
</dbReference>
<dbReference type="SMART" id="SM00388">
    <property type="entry name" value="HisKA"/>
    <property type="match status" value="1"/>
</dbReference>
<dbReference type="InterPro" id="IPR036097">
    <property type="entry name" value="HisK_dim/P_sf"/>
</dbReference>
<dbReference type="CDD" id="cd00082">
    <property type="entry name" value="HisKA"/>
    <property type="match status" value="1"/>
</dbReference>
<dbReference type="CDD" id="cd17546">
    <property type="entry name" value="REC_hyHK_CKI1_RcsC-like"/>
    <property type="match status" value="1"/>
</dbReference>
<dbReference type="PRINTS" id="PR00344">
    <property type="entry name" value="BCTRLSENSOR"/>
</dbReference>
<feature type="modified residue" description="4-aspartylphosphate" evidence="3">
    <location>
        <position position="2277"/>
    </location>
</feature>
<dbReference type="Proteomes" id="UP000620104">
    <property type="component" value="Unassembled WGS sequence"/>
</dbReference>
<dbReference type="InterPro" id="IPR041664">
    <property type="entry name" value="AAA_16"/>
</dbReference>
<evidence type="ECO:0000256" key="2">
    <source>
        <dbReference type="ARBA" id="ARBA00023012"/>
    </source>
</evidence>
<dbReference type="Pfam" id="PF02518">
    <property type="entry name" value="HATPase_c"/>
    <property type="match status" value="1"/>
</dbReference>
<evidence type="ECO:0000313" key="8">
    <source>
        <dbReference type="Proteomes" id="UP000620104"/>
    </source>
</evidence>
<evidence type="ECO:0000256" key="1">
    <source>
        <dbReference type="ARBA" id="ARBA00022553"/>
    </source>
</evidence>
<dbReference type="EMBL" id="BLZA01000017">
    <property type="protein sequence ID" value="GHJ86302.1"/>
    <property type="molecule type" value="Genomic_DNA"/>
</dbReference>
<dbReference type="OrthoDB" id="60033at2759"/>
<evidence type="ECO:0000259" key="6">
    <source>
        <dbReference type="PROSITE" id="PS50110"/>
    </source>
</evidence>
<dbReference type="PANTHER" id="PTHR45339:SF1">
    <property type="entry name" value="HYBRID SIGNAL TRANSDUCTION HISTIDINE KINASE J"/>
    <property type="match status" value="1"/>
</dbReference>
<dbReference type="GO" id="GO:0005524">
    <property type="term" value="F:ATP binding"/>
    <property type="evidence" value="ECO:0007669"/>
    <property type="project" value="InterPro"/>
</dbReference>
<dbReference type="PANTHER" id="PTHR45339">
    <property type="entry name" value="HYBRID SIGNAL TRANSDUCTION HISTIDINE KINASE J"/>
    <property type="match status" value="1"/>
</dbReference>
<dbReference type="Gene3D" id="1.10.510.10">
    <property type="entry name" value="Transferase(Phosphotransferase) domain 1"/>
    <property type="match status" value="1"/>
</dbReference>
<dbReference type="PROSITE" id="PS50110">
    <property type="entry name" value="RESPONSE_REGULATORY"/>
    <property type="match status" value="1"/>
</dbReference>
<dbReference type="SUPFAM" id="SSF52540">
    <property type="entry name" value="P-loop containing nucleoside triphosphate hydrolases"/>
    <property type="match status" value="1"/>
</dbReference>
<dbReference type="InterPro" id="IPR000719">
    <property type="entry name" value="Prot_kinase_dom"/>
</dbReference>
<dbReference type="SMART" id="SM00387">
    <property type="entry name" value="HATPase_c"/>
    <property type="match status" value="1"/>
</dbReference>
<keyword evidence="2" id="KW-0902">Two-component regulatory system</keyword>
<dbReference type="InterPro" id="IPR036890">
    <property type="entry name" value="HATPase_C_sf"/>
</dbReference>
<dbReference type="InterPro" id="IPR001789">
    <property type="entry name" value="Sig_transdc_resp-reg_receiver"/>
</dbReference>
<gene>
    <name evidence="7" type="ORF">NliqN6_2704</name>
</gene>
<dbReference type="SUPFAM" id="SSF47384">
    <property type="entry name" value="Homodimeric domain of signal transducing histidine kinase"/>
    <property type="match status" value="1"/>
</dbReference>
<feature type="domain" description="Response regulatory" evidence="6">
    <location>
        <begin position="2227"/>
        <end position="2344"/>
    </location>
</feature>
<dbReference type="InterPro" id="IPR011006">
    <property type="entry name" value="CheY-like_superfamily"/>
</dbReference>
<accession>A0A8H3TSD5</accession>
<dbReference type="InterPro" id="IPR005467">
    <property type="entry name" value="His_kinase_dom"/>
</dbReference>
<proteinExistence type="predicted"/>
<dbReference type="InterPro" id="IPR027417">
    <property type="entry name" value="P-loop_NTPase"/>
</dbReference>
<comment type="caution">
    <text evidence="7">The sequence shown here is derived from an EMBL/GenBank/DDBJ whole genome shotgun (WGS) entry which is preliminary data.</text>
</comment>
<organism evidence="7 8">
    <name type="scientific">Naganishia liquefaciens</name>
    <dbReference type="NCBI Taxonomy" id="104408"/>
    <lineage>
        <taxon>Eukaryota</taxon>
        <taxon>Fungi</taxon>
        <taxon>Dikarya</taxon>
        <taxon>Basidiomycota</taxon>
        <taxon>Agaricomycotina</taxon>
        <taxon>Tremellomycetes</taxon>
        <taxon>Filobasidiales</taxon>
        <taxon>Filobasidiaceae</taxon>
        <taxon>Naganishia</taxon>
    </lineage>
</organism>
<evidence type="ECO:0000259" key="5">
    <source>
        <dbReference type="PROSITE" id="PS50109"/>
    </source>
</evidence>
<dbReference type="InterPro" id="IPR003594">
    <property type="entry name" value="HATPase_dom"/>
</dbReference>
<evidence type="ECO:0000259" key="4">
    <source>
        <dbReference type="PROSITE" id="PS50011"/>
    </source>
</evidence>
<name>A0A8H3TSD5_9TREE</name>